<keyword evidence="2" id="KW-1185">Reference proteome</keyword>
<organism evidence="1 2">
    <name type="scientific">Streptomyces durocortorensis</name>
    <dbReference type="NCBI Taxonomy" id="2811104"/>
    <lineage>
        <taxon>Bacteria</taxon>
        <taxon>Bacillati</taxon>
        <taxon>Actinomycetota</taxon>
        <taxon>Actinomycetes</taxon>
        <taxon>Kitasatosporales</taxon>
        <taxon>Streptomycetaceae</taxon>
        <taxon>Streptomyces</taxon>
    </lineage>
</organism>
<dbReference type="Proteomes" id="UP001303236">
    <property type="component" value="Chromosome"/>
</dbReference>
<proteinExistence type="predicted"/>
<gene>
    <name evidence="1" type="ORF">RI138_18395</name>
</gene>
<dbReference type="EMBL" id="CP134500">
    <property type="protein sequence ID" value="WNF28644.1"/>
    <property type="molecule type" value="Genomic_DNA"/>
</dbReference>
<name>A0ABY9VXL0_9ACTN</name>
<accession>A0ABY9VXL0</accession>
<evidence type="ECO:0000313" key="2">
    <source>
        <dbReference type="Proteomes" id="UP001303236"/>
    </source>
</evidence>
<reference evidence="1 2" key="1">
    <citation type="submission" date="2023-09" db="EMBL/GenBank/DDBJ databases">
        <title>Genome completion map analysis of the actinomycetes C11-1.</title>
        <authorList>
            <person name="Qin P."/>
            <person name="Guan P."/>
        </authorList>
    </citation>
    <scope>NUCLEOTIDE SEQUENCE [LARGE SCALE GENOMIC DNA]</scope>
    <source>
        <strain evidence="1 2">C11-1</strain>
    </source>
</reference>
<protein>
    <submittedName>
        <fullName evidence="1">Uncharacterized protein</fullName>
    </submittedName>
</protein>
<evidence type="ECO:0000313" key="1">
    <source>
        <dbReference type="EMBL" id="WNF28644.1"/>
    </source>
</evidence>
<sequence>MEFPQFVPYRADGDDSRGRAACCPQTSCLGETLGNVRLAFQDQRMLMVTVALRGPQSAALPADVLDILWFVASFERGVEHLHADSPEVGGIGHLTFFVKGSTREKAVALARGITRRALVDSPALTGWHVVPMPGQP</sequence>